<dbReference type="Proteomes" id="UP001329915">
    <property type="component" value="Chromosome"/>
</dbReference>
<accession>A0AAU0UN64</accession>
<dbReference type="EMBL" id="CP121694">
    <property type="protein sequence ID" value="WRO21661.1"/>
    <property type="molecule type" value="Genomic_DNA"/>
</dbReference>
<name>A0AAU0UN64_9FIRM</name>
<gene>
    <name evidence="2" type="ORF">MFMK1_001471</name>
</gene>
<evidence type="ECO:0000313" key="2">
    <source>
        <dbReference type="EMBL" id="WRO21661.1"/>
    </source>
</evidence>
<feature type="transmembrane region" description="Helical" evidence="1">
    <location>
        <begin position="7"/>
        <end position="27"/>
    </location>
</feature>
<organism evidence="2 3">
    <name type="scientific">Metallumcola ferriviriculae</name>
    <dbReference type="NCBI Taxonomy" id="3039180"/>
    <lineage>
        <taxon>Bacteria</taxon>
        <taxon>Bacillati</taxon>
        <taxon>Bacillota</taxon>
        <taxon>Clostridia</taxon>
        <taxon>Neomoorellales</taxon>
        <taxon>Desulfitibacteraceae</taxon>
        <taxon>Metallumcola</taxon>
    </lineage>
</organism>
<dbReference type="KEGG" id="dbc:MFMK1_001471"/>
<keyword evidence="1" id="KW-1133">Transmembrane helix</keyword>
<sequence length="71" mass="8024">MIKLLSWILVLCIVLYFFSIMVMAFLSPPLIPFVVGVSVVTAIISGGLLLILLIRERIKDKEAEKDDLNKY</sequence>
<keyword evidence="1" id="KW-0812">Transmembrane</keyword>
<feature type="transmembrane region" description="Helical" evidence="1">
    <location>
        <begin position="33"/>
        <end position="54"/>
    </location>
</feature>
<dbReference type="RefSeq" id="WP_366924492.1">
    <property type="nucleotide sequence ID" value="NZ_CP121694.1"/>
</dbReference>
<evidence type="ECO:0000313" key="3">
    <source>
        <dbReference type="Proteomes" id="UP001329915"/>
    </source>
</evidence>
<keyword evidence="3" id="KW-1185">Reference proteome</keyword>
<proteinExistence type="predicted"/>
<evidence type="ECO:0008006" key="4">
    <source>
        <dbReference type="Google" id="ProtNLM"/>
    </source>
</evidence>
<protein>
    <recommendedName>
        <fullName evidence="4">NADH dehydrogenase subunit 6</fullName>
    </recommendedName>
</protein>
<evidence type="ECO:0000256" key="1">
    <source>
        <dbReference type="SAM" id="Phobius"/>
    </source>
</evidence>
<reference evidence="2 3" key="1">
    <citation type="submission" date="2023-04" db="EMBL/GenBank/DDBJ databases">
        <authorList>
            <person name="Hsu D."/>
        </authorList>
    </citation>
    <scope>NUCLEOTIDE SEQUENCE [LARGE SCALE GENOMIC DNA]</scope>
    <source>
        <strain evidence="2 3">MK1</strain>
    </source>
</reference>
<keyword evidence="1" id="KW-0472">Membrane</keyword>
<dbReference type="AlphaFoldDB" id="A0AAU0UN64"/>